<keyword evidence="2" id="KW-0201">Cytochrome c-type biogenesis</keyword>
<keyword evidence="5" id="KW-0676">Redox-active center</keyword>
<dbReference type="Gene3D" id="3.40.30.10">
    <property type="entry name" value="Glutaredoxin"/>
    <property type="match status" value="1"/>
</dbReference>
<organism evidence="8 9">
    <name type="scientific">Phytomonospora endophytica</name>
    <dbReference type="NCBI Taxonomy" id="714109"/>
    <lineage>
        <taxon>Bacteria</taxon>
        <taxon>Bacillati</taxon>
        <taxon>Actinomycetota</taxon>
        <taxon>Actinomycetes</taxon>
        <taxon>Micromonosporales</taxon>
        <taxon>Micromonosporaceae</taxon>
        <taxon>Phytomonospora</taxon>
    </lineage>
</organism>
<proteinExistence type="predicted"/>
<dbReference type="PANTHER" id="PTHR42852">
    <property type="entry name" value="THIOL:DISULFIDE INTERCHANGE PROTEIN DSBE"/>
    <property type="match status" value="1"/>
</dbReference>
<evidence type="ECO:0000256" key="5">
    <source>
        <dbReference type="ARBA" id="ARBA00023284"/>
    </source>
</evidence>
<dbReference type="CDD" id="cd02966">
    <property type="entry name" value="TlpA_like_family"/>
    <property type="match status" value="1"/>
</dbReference>
<dbReference type="Proteomes" id="UP000548476">
    <property type="component" value="Unassembled WGS sequence"/>
</dbReference>
<dbReference type="RefSeq" id="WP_239122302.1">
    <property type="nucleotide sequence ID" value="NZ_BONT01000077.1"/>
</dbReference>
<dbReference type="EMBL" id="JACHGT010000021">
    <property type="protein sequence ID" value="MBB6039285.1"/>
    <property type="molecule type" value="Genomic_DNA"/>
</dbReference>
<dbReference type="InterPro" id="IPR013766">
    <property type="entry name" value="Thioredoxin_domain"/>
</dbReference>
<sequence length="199" mass="20855">MRLKSLGLALSALFLLSACGSGGDAATNQQRFVSQDGQTTLYDDPADRPKAPALSGEDLAGNALDIAAAYPGKVIVVNFWASWCPPCRAEGPELVAVAEATADLDVQFVGIDIRDERSKAEAFEQGLGVPYPSFFDPSGRLAMQFADVPPTTIPATIVIDREGRIAAVFRKALLASGLQPTVEQIALEAGPRPIPSGSG</sequence>
<keyword evidence="3" id="KW-0735">Signal-anchor</keyword>
<name>A0A841FSN4_9ACTN</name>
<keyword evidence="4" id="KW-1015">Disulfide bond</keyword>
<reference evidence="8 9" key="1">
    <citation type="submission" date="2020-08" db="EMBL/GenBank/DDBJ databases">
        <title>Genomic Encyclopedia of Type Strains, Phase IV (KMG-IV): sequencing the most valuable type-strain genomes for metagenomic binning, comparative biology and taxonomic classification.</title>
        <authorList>
            <person name="Goeker M."/>
        </authorList>
    </citation>
    <scope>NUCLEOTIDE SEQUENCE [LARGE SCALE GENOMIC DNA]</scope>
    <source>
        <strain evidence="8 9">YIM 65646</strain>
    </source>
</reference>
<comment type="subcellular location">
    <subcellularLocation>
        <location evidence="1">Cell envelope</location>
    </subcellularLocation>
</comment>
<evidence type="ECO:0000313" key="8">
    <source>
        <dbReference type="EMBL" id="MBB6039285.1"/>
    </source>
</evidence>
<keyword evidence="8" id="KW-0413">Isomerase</keyword>
<evidence type="ECO:0000259" key="7">
    <source>
        <dbReference type="PROSITE" id="PS51352"/>
    </source>
</evidence>
<evidence type="ECO:0000256" key="6">
    <source>
        <dbReference type="SAM" id="SignalP"/>
    </source>
</evidence>
<dbReference type="PROSITE" id="PS51352">
    <property type="entry name" value="THIOREDOXIN_2"/>
    <property type="match status" value="1"/>
</dbReference>
<evidence type="ECO:0000256" key="4">
    <source>
        <dbReference type="ARBA" id="ARBA00023157"/>
    </source>
</evidence>
<accession>A0A841FSN4</accession>
<dbReference type="Pfam" id="PF08534">
    <property type="entry name" value="Redoxin"/>
    <property type="match status" value="1"/>
</dbReference>
<dbReference type="PROSITE" id="PS51257">
    <property type="entry name" value="PROKAR_LIPOPROTEIN"/>
    <property type="match status" value="1"/>
</dbReference>
<keyword evidence="9" id="KW-1185">Reference proteome</keyword>
<dbReference type="InterPro" id="IPR050553">
    <property type="entry name" value="Thioredoxin_ResA/DsbE_sf"/>
</dbReference>
<gene>
    <name evidence="8" type="ORF">HNR73_007179</name>
</gene>
<dbReference type="SUPFAM" id="SSF52833">
    <property type="entry name" value="Thioredoxin-like"/>
    <property type="match status" value="1"/>
</dbReference>
<feature type="chain" id="PRO_5033035292" evidence="6">
    <location>
        <begin position="26"/>
        <end position="199"/>
    </location>
</feature>
<evidence type="ECO:0000313" key="9">
    <source>
        <dbReference type="Proteomes" id="UP000548476"/>
    </source>
</evidence>
<dbReference type="AlphaFoldDB" id="A0A841FSN4"/>
<dbReference type="InterPro" id="IPR017937">
    <property type="entry name" value="Thioredoxin_CS"/>
</dbReference>
<dbReference type="GO" id="GO:0016853">
    <property type="term" value="F:isomerase activity"/>
    <property type="evidence" value="ECO:0007669"/>
    <property type="project" value="UniProtKB-KW"/>
</dbReference>
<dbReference type="GO" id="GO:0030313">
    <property type="term" value="C:cell envelope"/>
    <property type="evidence" value="ECO:0007669"/>
    <property type="project" value="UniProtKB-SubCell"/>
</dbReference>
<evidence type="ECO:0000256" key="3">
    <source>
        <dbReference type="ARBA" id="ARBA00022968"/>
    </source>
</evidence>
<dbReference type="PANTHER" id="PTHR42852:SF6">
    <property type="entry name" value="THIOL:DISULFIDE INTERCHANGE PROTEIN DSBE"/>
    <property type="match status" value="1"/>
</dbReference>
<feature type="domain" description="Thioredoxin" evidence="7">
    <location>
        <begin position="45"/>
        <end position="187"/>
    </location>
</feature>
<comment type="caution">
    <text evidence="8">The sequence shown here is derived from an EMBL/GenBank/DDBJ whole genome shotgun (WGS) entry which is preliminary data.</text>
</comment>
<dbReference type="GO" id="GO:0017004">
    <property type="term" value="P:cytochrome complex assembly"/>
    <property type="evidence" value="ECO:0007669"/>
    <property type="project" value="UniProtKB-KW"/>
</dbReference>
<evidence type="ECO:0000256" key="2">
    <source>
        <dbReference type="ARBA" id="ARBA00022748"/>
    </source>
</evidence>
<dbReference type="GO" id="GO:0016491">
    <property type="term" value="F:oxidoreductase activity"/>
    <property type="evidence" value="ECO:0007669"/>
    <property type="project" value="InterPro"/>
</dbReference>
<dbReference type="InterPro" id="IPR013740">
    <property type="entry name" value="Redoxin"/>
</dbReference>
<dbReference type="PROSITE" id="PS00194">
    <property type="entry name" value="THIOREDOXIN_1"/>
    <property type="match status" value="1"/>
</dbReference>
<keyword evidence="3" id="KW-0812">Transmembrane</keyword>
<dbReference type="InterPro" id="IPR036249">
    <property type="entry name" value="Thioredoxin-like_sf"/>
</dbReference>
<protein>
    <submittedName>
        <fullName evidence="8">Thiol-disulfide isomerase/thioredoxin</fullName>
    </submittedName>
</protein>
<evidence type="ECO:0000256" key="1">
    <source>
        <dbReference type="ARBA" id="ARBA00004196"/>
    </source>
</evidence>
<feature type="signal peptide" evidence="6">
    <location>
        <begin position="1"/>
        <end position="25"/>
    </location>
</feature>
<keyword evidence="6" id="KW-0732">Signal</keyword>